<reference evidence="1 2" key="1">
    <citation type="journal article" date="2016" name="Genome Announc.">
        <title>Draft Genome Sequence of Planomonospora sphaerica JCM9374, a Rare Actinomycete.</title>
        <authorList>
            <person name="Dohra H."/>
            <person name="Suzuki T."/>
            <person name="Inoue Y."/>
            <person name="Kodani S."/>
        </authorList>
    </citation>
    <scope>NUCLEOTIDE SEQUENCE [LARGE SCALE GENOMIC DNA]</scope>
    <source>
        <strain evidence="1 2">JCM 9374</strain>
    </source>
</reference>
<dbReference type="SUPFAM" id="SSF82607">
    <property type="entry name" value="YbaB-like"/>
    <property type="match status" value="1"/>
</dbReference>
<dbReference type="InterPro" id="IPR004401">
    <property type="entry name" value="YbaB/EbfC"/>
</dbReference>
<protein>
    <submittedName>
        <fullName evidence="1">DNA-binding protein</fullName>
    </submittedName>
</protein>
<dbReference type="InterPro" id="IPR036894">
    <property type="entry name" value="YbaB-like_sf"/>
</dbReference>
<dbReference type="Gene3D" id="3.30.1310.10">
    <property type="entry name" value="Nucleoid-associated protein YbaB-like domain"/>
    <property type="match status" value="1"/>
</dbReference>
<dbReference type="AlphaFoldDB" id="A0A171D028"/>
<dbReference type="Pfam" id="PF02575">
    <property type="entry name" value="YbaB_DNA_bd"/>
    <property type="match status" value="1"/>
</dbReference>
<reference evidence="2" key="2">
    <citation type="submission" date="2016-04" db="EMBL/GenBank/DDBJ databases">
        <title>Planomonospora sphaerica JCM9374 whole genome shotgun sequence.</title>
        <authorList>
            <person name="Suzuki T."/>
            <person name="Dohra H."/>
            <person name="Kodani S."/>
        </authorList>
    </citation>
    <scope>NUCLEOTIDE SEQUENCE [LARGE SCALE GENOMIC DNA]</scope>
    <source>
        <strain evidence="2">JCM 9374</strain>
    </source>
</reference>
<gene>
    <name evidence="1" type="ORF">PS9374_03143</name>
</gene>
<accession>A0A171D028</accession>
<organism evidence="1 2">
    <name type="scientific">Planomonospora sphaerica</name>
    <dbReference type="NCBI Taxonomy" id="161355"/>
    <lineage>
        <taxon>Bacteria</taxon>
        <taxon>Bacillati</taxon>
        <taxon>Actinomycetota</taxon>
        <taxon>Actinomycetes</taxon>
        <taxon>Streptosporangiales</taxon>
        <taxon>Streptosporangiaceae</taxon>
        <taxon>Planomonospora</taxon>
    </lineage>
</organism>
<evidence type="ECO:0000313" key="1">
    <source>
        <dbReference type="EMBL" id="GAT67488.1"/>
    </source>
</evidence>
<dbReference type="EMBL" id="BDCX01000007">
    <property type="protein sequence ID" value="GAT67488.1"/>
    <property type="molecule type" value="Genomic_DNA"/>
</dbReference>
<sequence>MSHDRPGRTGNADVDRLLDDFGAVSRHYEKIYEELADLRGRGEAADGLVRVEVAPGGALLGVDIDPRAMRLGSAALAEAIMEASTTATERATARMTEVLEPVIGRANGFSESLQGRLPRMDVDSSITSDPRVSEALRSLQELRDRYGS</sequence>
<keyword evidence="1" id="KW-0238">DNA-binding</keyword>
<comment type="caution">
    <text evidence="1">The sequence shown here is derived from an EMBL/GenBank/DDBJ whole genome shotgun (WGS) entry which is preliminary data.</text>
</comment>
<proteinExistence type="predicted"/>
<dbReference type="OrthoDB" id="3392909at2"/>
<dbReference type="STRING" id="161355.PS9374_03143"/>
<evidence type="ECO:0000313" key="2">
    <source>
        <dbReference type="Proteomes" id="UP000077701"/>
    </source>
</evidence>
<dbReference type="Proteomes" id="UP000077701">
    <property type="component" value="Unassembled WGS sequence"/>
</dbReference>
<dbReference type="RefSeq" id="WP_068897558.1">
    <property type="nucleotide sequence ID" value="NZ_BDCX01000007.1"/>
</dbReference>
<keyword evidence="2" id="KW-1185">Reference proteome</keyword>
<dbReference type="GO" id="GO:0003677">
    <property type="term" value="F:DNA binding"/>
    <property type="evidence" value="ECO:0007669"/>
    <property type="project" value="UniProtKB-KW"/>
</dbReference>
<name>A0A171D028_9ACTN</name>